<dbReference type="Gene3D" id="3.30.830.10">
    <property type="entry name" value="Metalloenzyme, LuxS/M16 peptidase-like"/>
    <property type="match status" value="2"/>
</dbReference>
<organism evidence="3 4">
    <name type="scientific">Methylophaga lonarensis MPL</name>
    <dbReference type="NCBI Taxonomy" id="1286106"/>
    <lineage>
        <taxon>Bacteria</taxon>
        <taxon>Pseudomonadati</taxon>
        <taxon>Pseudomonadota</taxon>
        <taxon>Gammaproteobacteria</taxon>
        <taxon>Thiotrichales</taxon>
        <taxon>Piscirickettsiaceae</taxon>
        <taxon>Methylophaga</taxon>
    </lineage>
</organism>
<dbReference type="STRING" id="1286106.MPL1_06984"/>
<dbReference type="Proteomes" id="UP000012019">
    <property type="component" value="Unassembled WGS sequence"/>
</dbReference>
<dbReference type="PATRIC" id="fig|1286106.3.peg.1402"/>
<dbReference type="InterPro" id="IPR011765">
    <property type="entry name" value="Pept_M16_N"/>
</dbReference>
<dbReference type="EMBL" id="APHR01000035">
    <property type="protein sequence ID" value="EMR13047.1"/>
    <property type="molecule type" value="Genomic_DNA"/>
</dbReference>
<keyword evidence="4" id="KW-1185">Reference proteome</keyword>
<dbReference type="AlphaFoldDB" id="M7P0N8"/>
<dbReference type="GO" id="GO:0008233">
    <property type="term" value="F:peptidase activity"/>
    <property type="evidence" value="ECO:0007669"/>
    <property type="project" value="UniProtKB-KW"/>
</dbReference>
<dbReference type="SUPFAM" id="SSF63411">
    <property type="entry name" value="LuxS/MPP-like metallohydrolase"/>
    <property type="match status" value="2"/>
</dbReference>
<dbReference type="Pfam" id="PF00675">
    <property type="entry name" value="Peptidase_M16"/>
    <property type="match status" value="1"/>
</dbReference>
<evidence type="ECO:0000313" key="3">
    <source>
        <dbReference type="EMBL" id="EMR13047.1"/>
    </source>
</evidence>
<name>M7P0N8_9GAMM</name>
<dbReference type="PANTHER" id="PTHR11851">
    <property type="entry name" value="METALLOPROTEASE"/>
    <property type="match status" value="1"/>
</dbReference>
<dbReference type="InterPro" id="IPR050361">
    <property type="entry name" value="MPP/UQCRC_Complex"/>
</dbReference>
<dbReference type="PANTHER" id="PTHR11851:SF224">
    <property type="entry name" value="PROCESSING PROTEASE"/>
    <property type="match status" value="1"/>
</dbReference>
<feature type="domain" description="Peptidase M16 C-terminal" evidence="2">
    <location>
        <begin position="184"/>
        <end position="360"/>
    </location>
</feature>
<dbReference type="GO" id="GO:0046872">
    <property type="term" value="F:metal ion binding"/>
    <property type="evidence" value="ECO:0007669"/>
    <property type="project" value="InterPro"/>
</dbReference>
<keyword evidence="3" id="KW-0378">Hydrolase</keyword>
<dbReference type="GO" id="GO:0006508">
    <property type="term" value="P:proteolysis"/>
    <property type="evidence" value="ECO:0007669"/>
    <property type="project" value="UniProtKB-KW"/>
</dbReference>
<dbReference type="InterPro" id="IPR011249">
    <property type="entry name" value="Metalloenz_LuxS/M16"/>
</dbReference>
<proteinExistence type="predicted"/>
<feature type="domain" description="Peptidase M16 N-terminal" evidence="1">
    <location>
        <begin position="36"/>
        <end position="159"/>
    </location>
</feature>
<evidence type="ECO:0000313" key="4">
    <source>
        <dbReference type="Proteomes" id="UP000012019"/>
    </source>
</evidence>
<sequence length="430" mass="47230">MSFCALLITSVSVTASPNIQQWQSSNGTPVWFFEAPQLPMVDIRLVFDGGAARDADKSGLALLTNSMLNEGTASMNTDEIADAFANVGARYSASAERDMAVLSLRTLNEHEAMEVALDTFTQILTSPSFPEASFQRLRNQMLTGLQAERQSPGAIASRAFQAGIYAEDHPYASMPAGHEQTLADISLEDIQAFYQRYYVAANAVVVIVGDLDRRQAEALAEQLLADLPKGTPADPLPVVAELSSGVVNHIEHPSSQTHIMVGQPGMTRHDPDYFPLYVGNHIFGGSGLVSLLSGEIREKRGLSYASYSFFRPTREAGPFQMVLQTRNDQAQEAHRVMMQTLSDFIENGPTQEQLEAAQQNITGGFALRLDSNSKIADYLAMMAFYQLPDDHLSRFNERVNAVTVEQIRDAFQRRLAPSRMLTVMVGGKTE</sequence>
<dbReference type="InterPro" id="IPR007863">
    <property type="entry name" value="Peptidase_M16_C"/>
</dbReference>
<gene>
    <name evidence="3" type="ORF">MPL1_06984</name>
</gene>
<reference evidence="3 4" key="1">
    <citation type="journal article" date="2013" name="Genome Announc.">
        <title>Draft Genome Sequence of Methylophaga lonarensis MPLT, a Haloalkaliphilic (Non-Methane-Utilizing) Methylotroph.</title>
        <authorList>
            <person name="Shetty S.A."/>
            <person name="Marathe N.P."/>
            <person name="Munot H."/>
            <person name="Antony C.P."/>
            <person name="Dhotre D.P."/>
            <person name="Murrell J.C."/>
            <person name="Shouche Y.S."/>
        </authorList>
    </citation>
    <scope>NUCLEOTIDE SEQUENCE [LARGE SCALE GENOMIC DNA]</scope>
    <source>
        <strain evidence="3 4">MPL</strain>
    </source>
</reference>
<protein>
    <submittedName>
        <fullName evidence="3">Zinc protease</fullName>
    </submittedName>
</protein>
<comment type="caution">
    <text evidence="3">The sequence shown here is derived from an EMBL/GenBank/DDBJ whole genome shotgun (WGS) entry which is preliminary data.</text>
</comment>
<accession>M7P0N8</accession>
<evidence type="ECO:0000259" key="2">
    <source>
        <dbReference type="Pfam" id="PF05193"/>
    </source>
</evidence>
<dbReference type="Pfam" id="PF05193">
    <property type="entry name" value="Peptidase_M16_C"/>
    <property type="match status" value="1"/>
</dbReference>
<dbReference type="eggNOG" id="COG0612">
    <property type="taxonomic scope" value="Bacteria"/>
</dbReference>
<evidence type="ECO:0000259" key="1">
    <source>
        <dbReference type="Pfam" id="PF00675"/>
    </source>
</evidence>
<keyword evidence="3" id="KW-0645">Protease</keyword>